<comment type="similarity">
    <text evidence="1">Belongs to the anti-sigma-factor antagonist family.</text>
</comment>
<feature type="domain" description="STAS" evidence="2">
    <location>
        <begin position="1"/>
        <end position="110"/>
    </location>
</feature>
<evidence type="ECO:0000313" key="4">
    <source>
        <dbReference type="Proteomes" id="UP001174909"/>
    </source>
</evidence>
<dbReference type="Pfam" id="PF01740">
    <property type="entry name" value="STAS"/>
    <property type="match status" value="1"/>
</dbReference>
<dbReference type="EMBL" id="CASHTH010000883">
    <property type="protein sequence ID" value="CAI8008656.1"/>
    <property type="molecule type" value="Genomic_DNA"/>
</dbReference>
<dbReference type="GO" id="GO:0043856">
    <property type="term" value="F:anti-sigma factor antagonist activity"/>
    <property type="evidence" value="ECO:0007669"/>
    <property type="project" value="InterPro"/>
</dbReference>
<comment type="caution">
    <text evidence="3">The sequence shown here is derived from an EMBL/GenBank/DDBJ whole genome shotgun (WGS) entry which is preliminary data.</text>
</comment>
<dbReference type="SUPFAM" id="SSF52091">
    <property type="entry name" value="SpoIIaa-like"/>
    <property type="match status" value="1"/>
</dbReference>
<evidence type="ECO:0000256" key="1">
    <source>
        <dbReference type="ARBA" id="ARBA00009013"/>
    </source>
</evidence>
<dbReference type="PANTHER" id="PTHR33495">
    <property type="entry name" value="ANTI-SIGMA FACTOR ANTAGONIST TM_1081-RELATED-RELATED"/>
    <property type="match status" value="1"/>
</dbReference>
<dbReference type="AlphaFoldDB" id="A0AA35RDI1"/>
<dbReference type="InterPro" id="IPR036513">
    <property type="entry name" value="STAS_dom_sf"/>
</dbReference>
<organism evidence="3 4">
    <name type="scientific">Geodia barretti</name>
    <name type="common">Barrett's horny sponge</name>
    <dbReference type="NCBI Taxonomy" id="519541"/>
    <lineage>
        <taxon>Eukaryota</taxon>
        <taxon>Metazoa</taxon>
        <taxon>Porifera</taxon>
        <taxon>Demospongiae</taxon>
        <taxon>Heteroscleromorpha</taxon>
        <taxon>Tetractinellida</taxon>
        <taxon>Astrophorina</taxon>
        <taxon>Geodiidae</taxon>
        <taxon>Geodia</taxon>
    </lineage>
</organism>
<dbReference type="NCBIfam" id="TIGR00377">
    <property type="entry name" value="ant_ant_sig"/>
    <property type="match status" value="1"/>
</dbReference>
<reference evidence="3" key="1">
    <citation type="submission" date="2023-03" db="EMBL/GenBank/DDBJ databases">
        <authorList>
            <person name="Steffen K."/>
            <person name="Cardenas P."/>
        </authorList>
    </citation>
    <scope>NUCLEOTIDE SEQUENCE</scope>
</reference>
<keyword evidence="4" id="KW-1185">Reference proteome</keyword>
<dbReference type="CDD" id="cd07043">
    <property type="entry name" value="STAS_anti-anti-sigma_factors"/>
    <property type="match status" value="1"/>
</dbReference>
<name>A0AA35RDI1_GEOBA</name>
<evidence type="ECO:0000313" key="3">
    <source>
        <dbReference type="EMBL" id="CAI8008656.1"/>
    </source>
</evidence>
<dbReference type="PROSITE" id="PS50801">
    <property type="entry name" value="STAS"/>
    <property type="match status" value="1"/>
</dbReference>
<accession>A0AA35RDI1</accession>
<dbReference type="Gene3D" id="3.30.750.24">
    <property type="entry name" value="STAS domain"/>
    <property type="match status" value="1"/>
</dbReference>
<proteinExistence type="inferred from homology"/>
<sequence length="112" mass="12036">MGLSIERSDGILIAMADGRVDGANAQEFQGDLTDAIDPTDRAVVLDLGEITYISSAGLRVILLMARALKRQDAELAVCSLSAPIREVFEISGFDKIIPVRDSRPDAIASFKT</sequence>
<dbReference type="InterPro" id="IPR003658">
    <property type="entry name" value="Anti-sigma_ant"/>
</dbReference>
<dbReference type="InterPro" id="IPR002645">
    <property type="entry name" value="STAS_dom"/>
</dbReference>
<protein>
    <submittedName>
        <fullName evidence="3">Anti-sigma factor antagonist BtrV</fullName>
    </submittedName>
</protein>
<dbReference type="Proteomes" id="UP001174909">
    <property type="component" value="Unassembled WGS sequence"/>
</dbReference>
<gene>
    <name evidence="3" type="ORF">GBAR_LOCUS5920</name>
</gene>
<evidence type="ECO:0000259" key="2">
    <source>
        <dbReference type="PROSITE" id="PS50801"/>
    </source>
</evidence>